<proteinExistence type="predicted"/>
<evidence type="ECO:0000256" key="3">
    <source>
        <dbReference type="ARBA" id="ARBA00004991"/>
    </source>
</evidence>
<sequence>MAGIMAGITMETITMETIIIIMAAFIMAAFLRTIMAALTIPTTGRLDRLITSDLTTRLTTPVLTLHSSLTTILTIIITMVTADDFILAGSKMAAVGEHTAMPAYLDMASSVYTAITGYLKDYEGAATLQDSIKDVFEYGFVTKVDLTLLVLFAAAWTVVRYVATNYGFKPWGRWANLPKKEQEKMPESAWKVLFYSLSWLYTSHLLLGKGYTFFQDPASVWTGWHKGMSIPTDIYALYLVQCSFYLHSIYAVLYMDAWRKDSVVMLIHHILTLSLIGFSYIFRYHNIGVLVIWLHDITDIFLECTKVNVYFKNRGGKYHAMNDHLSNFGCGMFGLTWFVFRLYWFPLKVLYSTGHLSRIYVPYLPFYLFFNVLLWVLLVMNVYWFSFIMIFLFRVLTGQMSSVDDIREADIETKPKKTGAKETPLLNGSPKVKNGPNGPLENGNVKQDNCSHDETKNNVIKRQRPKATME</sequence>
<comment type="pathway">
    <text evidence="2">Lipid metabolism; sphingolipid metabolism.</text>
</comment>
<dbReference type="Proteomes" id="UP000838412">
    <property type="component" value="Chromosome 19"/>
</dbReference>
<feature type="region of interest" description="Disordered" evidence="9">
    <location>
        <begin position="417"/>
        <end position="470"/>
    </location>
</feature>
<dbReference type="GO" id="GO:0046513">
    <property type="term" value="P:ceramide biosynthetic process"/>
    <property type="evidence" value="ECO:0007669"/>
    <property type="project" value="InterPro"/>
</dbReference>
<dbReference type="PANTHER" id="PTHR12560">
    <property type="entry name" value="LONGEVITY ASSURANCE FACTOR 1 LAG1"/>
    <property type="match status" value="1"/>
</dbReference>
<comment type="pathway">
    <text evidence="3">Sphingolipid metabolism.</text>
</comment>
<feature type="transmembrane region" description="Helical" evidence="10">
    <location>
        <begin position="364"/>
        <end position="393"/>
    </location>
</feature>
<dbReference type="InterPro" id="IPR016439">
    <property type="entry name" value="Lag1/Lac1-like"/>
</dbReference>
<dbReference type="InterPro" id="IPR006634">
    <property type="entry name" value="TLC-dom"/>
</dbReference>
<gene>
    <name evidence="12" type="primary">CERS1</name>
    <name evidence="12" type="ORF">BLAG_LOCUS12294</name>
</gene>
<dbReference type="AlphaFoldDB" id="A0A8J9ZEZ6"/>
<dbReference type="SMART" id="SM00724">
    <property type="entry name" value="TLC"/>
    <property type="match status" value="1"/>
</dbReference>
<dbReference type="EMBL" id="OV696704">
    <property type="protein sequence ID" value="CAH1252127.1"/>
    <property type="molecule type" value="Genomic_DNA"/>
</dbReference>
<dbReference type="GO" id="GO:0016020">
    <property type="term" value="C:membrane"/>
    <property type="evidence" value="ECO:0007669"/>
    <property type="project" value="UniProtKB-SubCell"/>
</dbReference>
<evidence type="ECO:0000256" key="8">
    <source>
        <dbReference type="PROSITE-ProRule" id="PRU00205"/>
    </source>
</evidence>
<evidence type="ECO:0000256" key="10">
    <source>
        <dbReference type="SAM" id="Phobius"/>
    </source>
</evidence>
<keyword evidence="6 8" id="KW-0472">Membrane</keyword>
<dbReference type="PROSITE" id="PS50922">
    <property type="entry name" value="TLC"/>
    <property type="match status" value="1"/>
</dbReference>
<keyword evidence="13" id="KW-1185">Reference proteome</keyword>
<accession>A0A8J9ZEZ6</accession>
<feature type="transmembrane region" description="Helical" evidence="10">
    <location>
        <begin position="325"/>
        <end position="344"/>
    </location>
</feature>
<feature type="domain" description="TLC" evidence="11">
    <location>
        <begin position="183"/>
        <end position="397"/>
    </location>
</feature>
<dbReference type="PANTHER" id="PTHR12560:SF58">
    <property type="entry name" value="CERAMIDE SYNTHASE 1"/>
    <property type="match status" value="1"/>
</dbReference>
<feature type="transmembrane region" description="Helical" evidence="10">
    <location>
        <begin position="262"/>
        <end position="281"/>
    </location>
</feature>
<feature type="transmembrane region" description="Helical" evidence="10">
    <location>
        <begin position="146"/>
        <end position="168"/>
    </location>
</feature>
<feature type="transmembrane region" description="Helical" evidence="10">
    <location>
        <begin position="287"/>
        <end position="304"/>
    </location>
</feature>
<reference evidence="12" key="1">
    <citation type="submission" date="2022-01" db="EMBL/GenBank/DDBJ databases">
        <authorList>
            <person name="Braso-Vives M."/>
        </authorList>
    </citation>
    <scope>NUCLEOTIDE SEQUENCE</scope>
</reference>
<keyword evidence="5 10" id="KW-1133">Transmembrane helix</keyword>
<evidence type="ECO:0000256" key="5">
    <source>
        <dbReference type="ARBA" id="ARBA00022989"/>
    </source>
</evidence>
<feature type="transmembrane region" description="Helical" evidence="10">
    <location>
        <begin position="234"/>
        <end position="255"/>
    </location>
</feature>
<evidence type="ECO:0000256" key="1">
    <source>
        <dbReference type="ARBA" id="ARBA00004141"/>
    </source>
</evidence>
<protein>
    <submittedName>
        <fullName evidence="12">CERS1 protein</fullName>
    </submittedName>
</protein>
<evidence type="ECO:0000313" key="13">
    <source>
        <dbReference type="Proteomes" id="UP000838412"/>
    </source>
</evidence>
<feature type="compositionally biased region" description="Basic residues" evidence="9">
    <location>
        <begin position="459"/>
        <end position="470"/>
    </location>
</feature>
<keyword evidence="4 8" id="KW-0812">Transmembrane</keyword>
<dbReference type="Pfam" id="PF03798">
    <property type="entry name" value="TRAM_LAG1_CLN8"/>
    <property type="match status" value="1"/>
</dbReference>
<dbReference type="OrthoDB" id="537032at2759"/>
<feature type="transmembrane region" description="Helical" evidence="10">
    <location>
        <begin position="18"/>
        <end position="41"/>
    </location>
</feature>
<comment type="subcellular location">
    <subcellularLocation>
        <location evidence="1">Membrane</location>
        <topology evidence="1">Multi-pass membrane protein</topology>
    </subcellularLocation>
</comment>
<evidence type="ECO:0000256" key="2">
    <source>
        <dbReference type="ARBA" id="ARBA00004760"/>
    </source>
</evidence>
<evidence type="ECO:0000256" key="6">
    <source>
        <dbReference type="ARBA" id="ARBA00023136"/>
    </source>
</evidence>
<feature type="transmembrane region" description="Helical" evidence="10">
    <location>
        <begin position="189"/>
        <end position="214"/>
    </location>
</feature>
<feature type="transmembrane region" description="Helical" evidence="10">
    <location>
        <begin position="62"/>
        <end position="82"/>
    </location>
</feature>
<evidence type="ECO:0000256" key="7">
    <source>
        <dbReference type="ARBA" id="ARBA00049036"/>
    </source>
</evidence>
<evidence type="ECO:0000313" key="12">
    <source>
        <dbReference type="EMBL" id="CAH1252127.1"/>
    </source>
</evidence>
<name>A0A8J9ZEZ6_BRALA</name>
<evidence type="ECO:0000256" key="4">
    <source>
        <dbReference type="ARBA" id="ARBA00022692"/>
    </source>
</evidence>
<organism evidence="12 13">
    <name type="scientific">Branchiostoma lanceolatum</name>
    <name type="common">Common lancelet</name>
    <name type="synonym">Amphioxus lanceolatum</name>
    <dbReference type="NCBI Taxonomy" id="7740"/>
    <lineage>
        <taxon>Eukaryota</taxon>
        <taxon>Metazoa</taxon>
        <taxon>Chordata</taxon>
        <taxon>Cephalochordata</taxon>
        <taxon>Leptocardii</taxon>
        <taxon>Amphioxiformes</taxon>
        <taxon>Branchiostomatidae</taxon>
        <taxon>Branchiostoma</taxon>
    </lineage>
</organism>
<evidence type="ECO:0000259" key="11">
    <source>
        <dbReference type="PROSITE" id="PS50922"/>
    </source>
</evidence>
<evidence type="ECO:0000256" key="9">
    <source>
        <dbReference type="SAM" id="MobiDB-lite"/>
    </source>
</evidence>
<comment type="catalytic activity">
    <reaction evidence="7">
        <text>sphinganine + octadecanoyl-CoA = N-(octadecanoyl)-sphinganine + CoA + H(+)</text>
        <dbReference type="Rhea" id="RHEA:36547"/>
        <dbReference type="ChEBI" id="CHEBI:15378"/>
        <dbReference type="ChEBI" id="CHEBI:57287"/>
        <dbReference type="ChEBI" id="CHEBI:57394"/>
        <dbReference type="ChEBI" id="CHEBI:57817"/>
        <dbReference type="ChEBI" id="CHEBI:67033"/>
    </reaction>
    <physiologicalReaction direction="left-to-right" evidence="7">
        <dbReference type="Rhea" id="RHEA:36548"/>
    </physiologicalReaction>
</comment>
<dbReference type="GO" id="GO:0050291">
    <property type="term" value="F:sphingosine N-acyltransferase activity"/>
    <property type="evidence" value="ECO:0007669"/>
    <property type="project" value="InterPro"/>
</dbReference>